<accession>A0A7W9W623</accession>
<dbReference type="Proteomes" id="UP000520814">
    <property type="component" value="Unassembled WGS sequence"/>
</dbReference>
<name>A0A7W9W623_ARMRO</name>
<keyword evidence="3" id="KW-1185">Reference proteome</keyword>
<evidence type="ECO:0000313" key="3">
    <source>
        <dbReference type="Proteomes" id="UP000520814"/>
    </source>
</evidence>
<gene>
    <name evidence="2" type="ORF">HNQ39_001954</name>
</gene>
<keyword evidence="1" id="KW-1133">Transmembrane helix</keyword>
<dbReference type="EMBL" id="JACHGW010000002">
    <property type="protein sequence ID" value="MBB6050163.1"/>
    <property type="molecule type" value="Genomic_DNA"/>
</dbReference>
<comment type="caution">
    <text evidence="2">The sequence shown here is derived from an EMBL/GenBank/DDBJ whole genome shotgun (WGS) entry which is preliminary data.</text>
</comment>
<evidence type="ECO:0008006" key="4">
    <source>
        <dbReference type="Google" id="ProtNLM"/>
    </source>
</evidence>
<dbReference type="RefSeq" id="WP_184194604.1">
    <property type="nucleotide sequence ID" value="NZ_JACHGW010000002.1"/>
</dbReference>
<evidence type="ECO:0000256" key="1">
    <source>
        <dbReference type="SAM" id="Phobius"/>
    </source>
</evidence>
<proteinExistence type="predicted"/>
<keyword evidence="1" id="KW-0812">Transmembrane</keyword>
<keyword evidence="1" id="KW-0472">Membrane</keyword>
<evidence type="ECO:0000313" key="2">
    <source>
        <dbReference type="EMBL" id="MBB6050163.1"/>
    </source>
</evidence>
<sequence>MHTVTWRWAKEDWEVWYHSYVQGETYRDQCRQAKTVGAVAGVFVGLLGLRLLTNWLELVGVLLAGGLLGFTVVSLYLAIYTRRSIAKLIQDGLAQYPVTESYTMSLEPEGVRFKLTGSQHLYEWSAIECLGKIHGEFLWFRIQGQDWYLPPSAFPDTELRTAFLETIERAKVAGGASPTSAPWWRQGQGA</sequence>
<protein>
    <recommendedName>
        <fullName evidence="4">YcxB-like protein</fullName>
    </recommendedName>
</protein>
<dbReference type="AlphaFoldDB" id="A0A7W9W623"/>
<feature type="transmembrane region" description="Helical" evidence="1">
    <location>
        <begin position="35"/>
        <end position="52"/>
    </location>
</feature>
<reference evidence="2 3" key="1">
    <citation type="submission" date="2020-08" db="EMBL/GenBank/DDBJ databases">
        <title>Genomic Encyclopedia of Type Strains, Phase IV (KMG-IV): sequencing the most valuable type-strain genomes for metagenomic binning, comparative biology and taxonomic classification.</title>
        <authorList>
            <person name="Goeker M."/>
        </authorList>
    </citation>
    <scope>NUCLEOTIDE SEQUENCE [LARGE SCALE GENOMIC DNA]</scope>
    <source>
        <strain evidence="2 3">DSM 23562</strain>
    </source>
</reference>
<organism evidence="2 3">
    <name type="scientific">Armatimonas rosea</name>
    <dbReference type="NCBI Taxonomy" id="685828"/>
    <lineage>
        <taxon>Bacteria</taxon>
        <taxon>Bacillati</taxon>
        <taxon>Armatimonadota</taxon>
        <taxon>Armatimonadia</taxon>
        <taxon>Armatimonadales</taxon>
        <taxon>Armatimonadaceae</taxon>
        <taxon>Armatimonas</taxon>
    </lineage>
</organism>
<feature type="transmembrane region" description="Helical" evidence="1">
    <location>
        <begin position="58"/>
        <end position="79"/>
    </location>
</feature>